<accession>A0A8S5RPU6</accession>
<protein>
    <submittedName>
        <fullName evidence="1">Uncharacterized protein</fullName>
    </submittedName>
</protein>
<organism evidence="1">
    <name type="scientific">virus sp. ctrcb4</name>
    <dbReference type="NCBI Taxonomy" id="2825824"/>
    <lineage>
        <taxon>Viruses</taxon>
    </lineage>
</organism>
<dbReference type="EMBL" id="BK059132">
    <property type="protein sequence ID" value="DAE33178.1"/>
    <property type="molecule type" value="Genomic_DNA"/>
</dbReference>
<sequence length="35" mass="3732">MFSILVSELFLLIALVISYSAHLSNFGSPCLASTS</sequence>
<proteinExistence type="predicted"/>
<reference evidence="1" key="1">
    <citation type="journal article" date="2021" name="Proc. Natl. Acad. Sci. U.S.A.">
        <title>A Catalog of Tens of Thousands of Viruses from Human Metagenomes Reveals Hidden Associations with Chronic Diseases.</title>
        <authorList>
            <person name="Tisza M.J."/>
            <person name="Buck C.B."/>
        </authorList>
    </citation>
    <scope>NUCLEOTIDE SEQUENCE</scope>
    <source>
        <strain evidence="1">Ctrcb4</strain>
    </source>
</reference>
<evidence type="ECO:0000313" key="1">
    <source>
        <dbReference type="EMBL" id="DAE33178.1"/>
    </source>
</evidence>
<name>A0A8S5RPU6_9VIRU</name>